<sequence>MADSSTIGKAEGSLRSGQASVVKKFFKSDDVSQHDATMKDVAILRYVIDEYPSSALEWPLGLKPSVGGLCDSMHNIYDDPHTSDVCFLIHSRPGPRDEPKRIYAHSKILSRQSAYFGTMFESGFSEGIQSALTESASSDGVVTERCNVDTDSDYSSEEDEDRNMSVCPHSDPKHINADFARDAIIISREDVPPADTGGASDDVRQERAYKIVRISDTAALLYYLYTGSISFAPLKSSYNIAREAIGPSLKSRPAYNQEKALTVSPLANRDIPWTSPKSMYKLCDKLGIPDLKVACANRIEECLSPENVCVEVDSSYSALFPEIRHIQEQYMEDHRGDIVETFAFKSLLEAALTSLRPESKEAWTRFFDIVTEDVMGCCAPGPRGEKRKRLDDGQQESESDSE</sequence>
<keyword evidence="4" id="KW-1185">Reference proteome</keyword>
<dbReference type="EMBL" id="KB469300">
    <property type="protein sequence ID" value="EPQ56234.1"/>
    <property type="molecule type" value="Genomic_DNA"/>
</dbReference>
<evidence type="ECO:0000259" key="2">
    <source>
        <dbReference type="PROSITE" id="PS50097"/>
    </source>
</evidence>
<evidence type="ECO:0000313" key="3">
    <source>
        <dbReference type="EMBL" id="EPQ56234.1"/>
    </source>
</evidence>
<dbReference type="GeneID" id="19301681"/>
<feature type="region of interest" description="Disordered" evidence="1">
    <location>
        <begin position="380"/>
        <end position="402"/>
    </location>
</feature>
<feature type="region of interest" description="Disordered" evidence="1">
    <location>
        <begin position="150"/>
        <end position="170"/>
    </location>
</feature>
<dbReference type="AlphaFoldDB" id="S7RT11"/>
<dbReference type="PANTHER" id="PTHR24413">
    <property type="entry name" value="SPECKLE-TYPE POZ PROTEIN"/>
    <property type="match status" value="1"/>
</dbReference>
<evidence type="ECO:0000313" key="4">
    <source>
        <dbReference type="Proteomes" id="UP000030669"/>
    </source>
</evidence>
<dbReference type="SUPFAM" id="SSF54695">
    <property type="entry name" value="POZ domain"/>
    <property type="match status" value="1"/>
</dbReference>
<feature type="compositionally biased region" description="Acidic residues" evidence="1">
    <location>
        <begin position="393"/>
        <end position="402"/>
    </location>
</feature>
<reference evidence="3 4" key="1">
    <citation type="journal article" date="2012" name="Science">
        <title>The Paleozoic origin of enzymatic lignin decomposition reconstructed from 31 fungal genomes.</title>
        <authorList>
            <person name="Floudas D."/>
            <person name="Binder M."/>
            <person name="Riley R."/>
            <person name="Barry K."/>
            <person name="Blanchette R.A."/>
            <person name="Henrissat B."/>
            <person name="Martinez A.T."/>
            <person name="Otillar R."/>
            <person name="Spatafora J.W."/>
            <person name="Yadav J.S."/>
            <person name="Aerts A."/>
            <person name="Benoit I."/>
            <person name="Boyd A."/>
            <person name="Carlson A."/>
            <person name="Copeland A."/>
            <person name="Coutinho P.M."/>
            <person name="de Vries R.P."/>
            <person name="Ferreira P."/>
            <person name="Findley K."/>
            <person name="Foster B."/>
            <person name="Gaskell J."/>
            <person name="Glotzer D."/>
            <person name="Gorecki P."/>
            <person name="Heitman J."/>
            <person name="Hesse C."/>
            <person name="Hori C."/>
            <person name="Igarashi K."/>
            <person name="Jurgens J.A."/>
            <person name="Kallen N."/>
            <person name="Kersten P."/>
            <person name="Kohler A."/>
            <person name="Kuees U."/>
            <person name="Kumar T.K.A."/>
            <person name="Kuo A."/>
            <person name="LaButti K."/>
            <person name="Larrondo L.F."/>
            <person name="Lindquist E."/>
            <person name="Ling A."/>
            <person name="Lombard V."/>
            <person name="Lucas S."/>
            <person name="Lundell T."/>
            <person name="Martin R."/>
            <person name="McLaughlin D.J."/>
            <person name="Morgenstern I."/>
            <person name="Morin E."/>
            <person name="Murat C."/>
            <person name="Nagy L.G."/>
            <person name="Nolan M."/>
            <person name="Ohm R.A."/>
            <person name="Patyshakuliyeva A."/>
            <person name="Rokas A."/>
            <person name="Ruiz-Duenas F.J."/>
            <person name="Sabat G."/>
            <person name="Salamov A."/>
            <person name="Samejima M."/>
            <person name="Schmutz J."/>
            <person name="Slot J.C."/>
            <person name="St John F."/>
            <person name="Stenlid J."/>
            <person name="Sun H."/>
            <person name="Sun S."/>
            <person name="Syed K."/>
            <person name="Tsang A."/>
            <person name="Wiebenga A."/>
            <person name="Young D."/>
            <person name="Pisabarro A."/>
            <person name="Eastwood D.C."/>
            <person name="Martin F."/>
            <person name="Cullen D."/>
            <person name="Grigoriev I.V."/>
            <person name="Hibbett D.S."/>
        </authorList>
    </citation>
    <scope>NUCLEOTIDE SEQUENCE [LARGE SCALE GENOMIC DNA]</scope>
    <source>
        <strain evidence="3 4">ATCC 11539</strain>
    </source>
</reference>
<evidence type="ECO:0000256" key="1">
    <source>
        <dbReference type="SAM" id="MobiDB-lite"/>
    </source>
</evidence>
<dbReference type="RefSeq" id="XP_007864999.1">
    <property type="nucleotide sequence ID" value="XM_007866808.1"/>
</dbReference>
<dbReference type="InterPro" id="IPR011333">
    <property type="entry name" value="SKP1/BTB/POZ_sf"/>
</dbReference>
<dbReference type="eggNOG" id="ENOG502RC51">
    <property type="taxonomic scope" value="Eukaryota"/>
</dbReference>
<feature type="domain" description="BTB" evidence="2">
    <location>
        <begin position="83"/>
        <end position="233"/>
    </location>
</feature>
<dbReference type="InterPro" id="IPR000210">
    <property type="entry name" value="BTB/POZ_dom"/>
</dbReference>
<accession>S7RT11</accession>
<dbReference type="PROSITE" id="PS50097">
    <property type="entry name" value="BTB"/>
    <property type="match status" value="1"/>
</dbReference>
<dbReference type="HOGENOM" id="CLU_685205_0_0_1"/>
<dbReference type="OMA" id="TTEICDI"/>
<dbReference type="KEGG" id="gtr:GLOTRDRAFT_128180"/>
<dbReference type="OrthoDB" id="6359816at2759"/>
<dbReference type="Proteomes" id="UP000030669">
    <property type="component" value="Unassembled WGS sequence"/>
</dbReference>
<feature type="compositionally biased region" description="Acidic residues" evidence="1">
    <location>
        <begin position="150"/>
        <end position="161"/>
    </location>
</feature>
<protein>
    <recommendedName>
        <fullName evidence="2">BTB domain-containing protein</fullName>
    </recommendedName>
</protein>
<name>S7RT11_GLOTA</name>
<gene>
    <name evidence="3" type="ORF">GLOTRDRAFT_128180</name>
</gene>
<organism evidence="3 4">
    <name type="scientific">Gloeophyllum trabeum (strain ATCC 11539 / FP-39264 / Madison 617)</name>
    <name type="common">Brown rot fungus</name>
    <dbReference type="NCBI Taxonomy" id="670483"/>
    <lineage>
        <taxon>Eukaryota</taxon>
        <taxon>Fungi</taxon>
        <taxon>Dikarya</taxon>
        <taxon>Basidiomycota</taxon>
        <taxon>Agaricomycotina</taxon>
        <taxon>Agaricomycetes</taxon>
        <taxon>Gloeophyllales</taxon>
        <taxon>Gloeophyllaceae</taxon>
        <taxon>Gloeophyllum</taxon>
    </lineage>
</organism>
<dbReference type="Gene3D" id="3.30.710.10">
    <property type="entry name" value="Potassium Channel Kv1.1, Chain A"/>
    <property type="match status" value="1"/>
</dbReference>
<proteinExistence type="predicted"/>